<dbReference type="PANTHER" id="PTHR31260">
    <property type="entry name" value="CYSTATIN/MONELLIN SUPERFAMILY PROTEIN"/>
    <property type="match status" value="1"/>
</dbReference>
<protein>
    <submittedName>
        <fullName evidence="1">Uncharacterized protein</fullName>
    </submittedName>
</protein>
<evidence type="ECO:0000313" key="1">
    <source>
        <dbReference type="EMBL" id="ESQ46544.1"/>
    </source>
</evidence>
<dbReference type="Proteomes" id="UP000030689">
    <property type="component" value="Unassembled WGS sequence"/>
</dbReference>
<dbReference type="InterPro" id="IPR006462">
    <property type="entry name" value="MS5"/>
</dbReference>
<dbReference type="Gramene" id="ESQ46544">
    <property type="protein sequence ID" value="ESQ46544"/>
    <property type="gene ID" value="EUTSA_v10000284mg"/>
</dbReference>
<gene>
    <name evidence="1" type="ORF">EUTSA_v10000284mg</name>
</gene>
<reference evidence="1 2" key="1">
    <citation type="journal article" date="2013" name="Front. Plant Sci.">
        <title>The Reference Genome of the Halophytic Plant Eutrema salsugineum.</title>
        <authorList>
            <person name="Yang R."/>
            <person name="Jarvis D.E."/>
            <person name="Chen H."/>
            <person name="Beilstein M.A."/>
            <person name="Grimwood J."/>
            <person name="Jenkins J."/>
            <person name="Shu S."/>
            <person name="Prochnik S."/>
            <person name="Xin M."/>
            <person name="Ma C."/>
            <person name="Schmutz J."/>
            <person name="Wing R.A."/>
            <person name="Mitchell-Olds T."/>
            <person name="Schumaker K.S."/>
            <person name="Wang X."/>
        </authorList>
    </citation>
    <scope>NUCLEOTIDE SEQUENCE [LARGE SCALE GENOMIC DNA]</scope>
</reference>
<organism evidence="1 2">
    <name type="scientific">Eutrema salsugineum</name>
    <name type="common">Saltwater cress</name>
    <name type="synonym">Sisymbrium salsugineum</name>
    <dbReference type="NCBI Taxonomy" id="72664"/>
    <lineage>
        <taxon>Eukaryota</taxon>
        <taxon>Viridiplantae</taxon>
        <taxon>Streptophyta</taxon>
        <taxon>Embryophyta</taxon>
        <taxon>Tracheophyta</taxon>
        <taxon>Spermatophyta</taxon>
        <taxon>Magnoliopsida</taxon>
        <taxon>eudicotyledons</taxon>
        <taxon>Gunneridae</taxon>
        <taxon>Pentapetalae</taxon>
        <taxon>rosids</taxon>
        <taxon>malvids</taxon>
        <taxon>Brassicales</taxon>
        <taxon>Brassicaceae</taxon>
        <taxon>Eutremeae</taxon>
        <taxon>Eutrema</taxon>
    </lineage>
</organism>
<sequence>MALLEPQICYLPSEPLHHDDGTVPRSPYVEVFPIPEYSPPSRLQEFRRFPIDDKIPPRDLLGQVALHCYNLQNGTNLRFWGLLMNDPKDTGIISGHIRDSTLDLEFRVRYDEVEKQRCSTMITTLCRLKPQQTPEVEGNLCAAFDRLSVDDFFKDDLPDWVPEDALTASDNLQYYEMKESEAEEYKEWLHFYAKLGFFTTCGSFLKDLRWAQPFELRKIIVQTREHVESKKKALAENAIFYIAFKTRAVGRDYRAIIRRTMDGTPGHMSLEIKCFKM</sequence>
<dbReference type="Pfam" id="PF04776">
    <property type="entry name" value="protein_MS5"/>
    <property type="match status" value="1"/>
</dbReference>
<dbReference type="EMBL" id="KI517426">
    <property type="protein sequence ID" value="ESQ46544.1"/>
    <property type="molecule type" value="Genomic_DNA"/>
</dbReference>
<evidence type="ECO:0000313" key="2">
    <source>
        <dbReference type="Proteomes" id="UP000030689"/>
    </source>
</evidence>
<proteinExistence type="predicted"/>
<dbReference type="PANTHER" id="PTHR31260:SF28">
    <property type="entry name" value="CYSTATIN DOMAIN PROTEIN"/>
    <property type="match status" value="1"/>
</dbReference>
<accession>V4LRX7</accession>
<keyword evidence="2" id="KW-1185">Reference proteome</keyword>
<name>V4LRX7_EUTSA</name>
<dbReference type="OrthoDB" id="1111073at2759"/>
<dbReference type="AlphaFoldDB" id="V4LRX7"/>